<dbReference type="GO" id="GO:0003735">
    <property type="term" value="F:structural constituent of ribosome"/>
    <property type="evidence" value="ECO:0007669"/>
    <property type="project" value="InterPro"/>
</dbReference>
<proteinExistence type="inferred from homology"/>
<dbReference type="InterPro" id="IPR002677">
    <property type="entry name" value="Ribosomal_bL32"/>
</dbReference>
<dbReference type="Proteomes" id="UP000228689">
    <property type="component" value="Unassembled WGS sequence"/>
</dbReference>
<keyword evidence="3 5" id="KW-0687">Ribonucleoprotein</keyword>
<dbReference type="Pfam" id="PF01783">
    <property type="entry name" value="Ribosomal_L32p"/>
    <property type="match status" value="1"/>
</dbReference>
<dbReference type="InterPro" id="IPR011332">
    <property type="entry name" value="Ribosomal_zn-bd"/>
</dbReference>
<name>A0A2M7RF46_9BACT</name>
<dbReference type="PANTHER" id="PTHR35534:SF1">
    <property type="entry name" value="LARGE RIBOSOMAL SUBUNIT PROTEIN BL32"/>
    <property type="match status" value="1"/>
</dbReference>
<organism evidence="6 7">
    <name type="scientific">Candidatus Komeilibacteria bacterium CG_4_10_14_0_8_um_filter_37_78</name>
    <dbReference type="NCBI Taxonomy" id="1974471"/>
    <lineage>
        <taxon>Bacteria</taxon>
        <taxon>Candidatus Komeiliibacteriota</taxon>
    </lineage>
</organism>
<dbReference type="HAMAP" id="MF_00340">
    <property type="entry name" value="Ribosomal_bL32"/>
    <property type="match status" value="1"/>
</dbReference>
<dbReference type="PANTHER" id="PTHR35534">
    <property type="entry name" value="50S RIBOSOMAL PROTEIN L32"/>
    <property type="match status" value="1"/>
</dbReference>
<evidence type="ECO:0000256" key="3">
    <source>
        <dbReference type="ARBA" id="ARBA00023274"/>
    </source>
</evidence>
<reference evidence="7" key="1">
    <citation type="submission" date="2017-09" db="EMBL/GenBank/DDBJ databases">
        <title>Depth-based differentiation of microbial function through sediment-hosted aquifers and enrichment of novel symbionts in the deep terrestrial subsurface.</title>
        <authorList>
            <person name="Probst A.J."/>
            <person name="Ladd B."/>
            <person name="Jarett J.K."/>
            <person name="Geller-Mcgrath D.E."/>
            <person name="Sieber C.M.K."/>
            <person name="Emerson J.B."/>
            <person name="Anantharaman K."/>
            <person name="Thomas B.C."/>
            <person name="Malmstrom R."/>
            <person name="Stieglmeier M."/>
            <person name="Klingl A."/>
            <person name="Woyke T."/>
            <person name="Ryan C.M."/>
            <person name="Banfield J.F."/>
        </authorList>
    </citation>
    <scope>NUCLEOTIDE SEQUENCE [LARGE SCALE GENOMIC DNA]</scope>
</reference>
<evidence type="ECO:0000313" key="7">
    <source>
        <dbReference type="Proteomes" id="UP000228689"/>
    </source>
</evidence>
<evidence type="ECO:0000256" key="4">
    <source>
        <dbReference type="ARBA" id="ARBA00035178"/>
    </source>
</evidence>
<sequence length="67" mass="7476">MSVPKKKRTSGSRKRRASHNALKVVNLKKCSKCGVAKLPHHACSKCGNYKGKEVLKIKSTLDKKKKK</sequence>
<dbReference type="AlphaFoldDB" id="A0A2M7RF46"/>
<dbReference type="GO" id="GO:0006412">
    <property type="term" value="P:translation"/>
    <property type="evidence" value="ECO:0007669"/>
    <property type="project" value="UniProtKB-UniRule"/>
</dbReference>
<comment type="similarity">
    <text evidence="1 5">Belongs to the bacterial ribosomal protein bL32 family.</text>
</comment>
<accession>A0A2M7RF46</accession>
<evidence type="ECO:0000256" key="2">
    <source>
        <dbReference type="ARBA" id="ARBA00022980"/>
    </source>
</evidence>
<dbReference type="EMBL" id="PFMC01000048">
    <property type="protein sequence ID" value="PIY94986.1"/>
    <property type="molecule type" value="Genomic_DNA"/>
</dbReference>
<comment type="caution">
    <text evidence="6">The sequence shown here is derived from an EMBL/GenBank/DDBJ whole genome shotgun (WGS) entry which is preliminary data.</text>
</comment>
<dbReference type="GO" id="GO:0015934">
    <property type="term" value="C:large ribosomal subunit"/>
    <property type="evidence" value="ECO:0007669"/>
    <property type="project" value="InterPro"/>
</dbReference>
<evidence type="ECO:0000313" key="6">
    <source>
        <dbReference type="EMBL" id="PIY94986.1"/>
    </source>
</evidence>
<dbReference type="SUPFAM" id="SSF57829">
    <property type="entry name" value="Zn-binding ribosomal proteins"/>
    <property type="match status" value="1"/>
</dbReference>
<protein>
    <recommendedName>
        <fullName evidence="4 5">Large ribosomal subunit protein bL32</fullName>
    </recommendedName>
</protein>
<evidence type="ECO:0000256" key="5">
    <source>
        <dbReference type="HAMAP-Rule" id="MF_00340"/>
    </source>
</evidence>
<keyword evidence="2 5" id="KW-0689">Ribosomal protein</keyword>
<dbReference type="NCBIfam" id="TIGR01031">
    <property type="entry name" value="rpmF_bact"/>
    <property type="match status" value="1"/>
</dbReference>
<evidence type="ECO:0000256" key="1">
    <source>
        <dbReference type="ARBA" id="ARBA00008560"/>
    </source>
</evidence>
<dbReference type="InterPro" id="IPR044957">
    <property type="entry name" value="Ribosomal_bL32_bact"/>
</dbReference>
<gene>
    <name evidence="5" type="primary">rpmF</name>
    <name evidence="6" type="ORF">COY67_01700</name>
</gene>